<organism evidence="1 2">
    <name type="scientific">Cichlidogyrus casuarinus</name>
    <dbReference type="NCBI Taxonomy" id="1844966"/>
    <lineage>
        <taxon>Eukaryota</taxon>
        <taxon>Metazoa</taxon>
        <taxon>Spiralia</taxon>
        <taxon>Lophotrochozoa</taxon>
        <taxon>Platyhelminthes</taxon>
        <taxon>Monogenea</taxon>
        <taxon>Monopisthocotylea</taxon>
        <taxon>Dactylogyridea</taxon>
        <taxon>Ancyrocephalidae</taxon>
        <taxon>Cichlidogyrus</taxon>
    </lineage>
</organism>
<name>A0ABD2Q8U9_9PLAT</name>
<gene>
    <name evidence="1" type="ORF">Ciccas_005372</name>
</gene>
<accession>A0ABD2Q8U9</accession>
<dbReference type="Proteomes" id="UP001626550">
    <property type="component" value="Unassembled WGS sequence"/>
</dbReference>
<keyword evidence="2" id="KW-1185">Reference proteome</keyword>
<evidence type="ECO:0000313" key="2">
    <source>
        <dbReference type="Proteomes" id="UP001626550"/>
    </source>
</evidence>
<sequence>MEEENEFSFPAKALSELDLTIKSTEWTVSCLREGNLATCLYKATHILKSNVINLSQIDQLFKKFITKVLPSTLTKLLNSGAVLDWEAKTFEGVHNMLELIVIMVSEFLTLYLKYHNQNPDAFVNSSKESESPLYWLGKFCSILKIVFDPDVSFHFKCKDKNTNPKLFS</sequence>
<dbReference type="AlphaFoldDB" id="A0ABD2Q8U9"/>
<protein>
    <submittedName>
        <fullName evidence="1">Uncharacterized protein</fullName>
    </submittedName>
</protein>
<evidence type="ECO:0000313" key="1">
    <source>
        <dbReference type="EMBL" id="KAL3315985.1"/>
    </source>
</evidence>
<dbReference type="EMBL" id="JBJKFK010000626">
    <property type="protein sequence ID" value="KAL3315985.1"/>
    <property type="molecule type" value="Genomic_DNA"/>
</dbReference>
<comment type="caution">
    <text evidence="1">The sequence shown here is derived from an EMBL/GenBank/DDBJ whole genome shotgun (WGS) entry which is preliminary data.</text>
</comment>
<proteinExistence type="predicted"/>
<reference evidence="1 2" key="1">
    <citation type="submission" date="2024-11" db="EMBL/GenBank/DDBJ databases">
        <title>Adaptive evolution of stress response genes in parasites aligns with host niche diversity.</title>
        <authorList>
            <person name="Hahn C."/>
            <person name="Resl P."/>
        </authorList>
    </citation>
    <scope>NUCLEOTIDE SEQUENCE [LARGE SCALE GENOMIC DNA]</scope>
    <source>
        <strain evidence="1">EGGRZ-B1_66</strain>
        <tissue evidence="1">Body</tissue>
    </source>
</reference>